<feature type="compositionally biased region" description="Polar residues" evidence="1">
    <location>
        <begin position="1"/>
        <end position="11"/>
    </location>
</feature>
<sequence>MTSSHSGTTITRPCRIVGSSRNMRKAQTSPTEVFSGDSEAGCPPLDVGGGGRIVSTNIFTSIFVAPTIALLEQKALVVPAPKTIAIDNIRSSERSARQGNPFEVQGSGVLDPGLLWKWGR</sequence>
<proteinExistence type="predicted"/>
<gene>
    <name evidence="2" type="ORF">EGYM00163_LOCUS4703</name>
</gene>
<evidence type="ECO:0000313" key="2">
    <source>
        <dbReference type="EMBL" id="CAE0793586.1"/>
    </source>
</evidence>
<feature type="region of interest" description="Disordered" evidence="1">
    <location>
        <begin position="1"/>
        <end position="40"/>
    </location>
</feature>
<accession>A0A7S4FG35</accession>
<protein>
    <submittedName>
        <fullName evidence="2">Uncharacterized protein</fullName>
    </submittedName>
</protein>
<dbReference type="EMBL" id="HBJA01014797">
    <property type="protein sequence ID" value="CAE0793586.1"/>
    <property type="molecule type" value="Transcribed_RNA"/>
</dbReference>
<organism evidence="2">
    <name type="scientific">Eutreptiella gymnastica</name>
    <dbReference type="NCBI Taxonomy" id="73025"/>
    <lineage>
        <taxon>Eukaryota</taxon>
        <taxon>Discoba</taxon>
        <taxon>Euglenozoa</taxon>
        <taxon>Euglenida</taxon>
        <taxon>Spirocuta</taxon>
        <taxon>Euglenophyceae</taxon>
        <taxon>Eutreptiales</taxon>
        <taxon>Eutreptiaceae</taxon>
        <taxon>Eutreptiella</taxon>
    </lineage>
</organism>
<name>A0A7S4FG35_9EUGL</name>
<feature type="compositionally biased region" description="Polar residues" evidence="1">
    <location>
        <begin position="19"/>
        <end position="32"/>
    </location>
</feature>
<reference evidence="2" key="1">
    <citation type="submission" date="2021-01" db="EMBL/GenBank/DDBJ databases">
        <authorList>
            <person name="Corre E."/>
            <person name="Pelletier E."/>
            <person name="Niang G."/>
            <person name="Scheremetjew M."/>
            <person name="Finn R."/>
            <person name="Kale V."/>
            <person name="Holt S."/>
            <person name="Cochrane G."/>
            <person name="Meng A."/>
            <person name="Brown T."/>
            <person name="Cohen L."/>
        </authorList>
    </citation>
    <scope>NUCLEOTIDE SEQUENCE</scope>
    <source>
        <strain evidence="2">CCMP1594</strain>
    </source>
</reference>
<evidence type="ECO:0000256" key="1">
    <source>
        <dbReference type="SAM" id="MobiDB-lite"/>
    </source>
</evidence>
<dbReference type="AlphaFoldDB" id="A0A7S4FG35"/>